<dbReference type="GO" id="GO:0009279">
    <property type="term" value="C:cell outer membrane"/>
    <property type="evidence" value="ECO:0007669"/>
    <property type="project" value="UniProtKB-SubCell"/>
</dbReference>
<dbReference type="PANTHER" id="PTHR40980">
    <property type="entry name" value="PLUG DOMAIN-CONTAINING PROTEIN"/>
    <property type="match status" value="1"/>
</dbReference>
<dbReference type="Gene3D" id="2.170.130.10">
    <property type="entry name" value="TonB-dependent receptor, plug domain"/>
    <property type="match status" value="1"/>
</dbReference>
<sequence>MKSPALGLLPWPLSFLFLLGLSSAAQAQTQTASSLSGSIKTQAGAPIEYATVVLHRATDSTVVKSEFSDEKGLFRIEQAAAGRYLLSASQVGFVRTWSKPFELPAASASPLALTLQASGATNLKEVQVIGQKPLYEREADRTIVNVEGSTLAAGNTSLDVLRRAPGVTIDGNDNLALRGKQGLLVLIDGKRQPMTGTELADYLRALPADQLKNIELITNPPAKYDAQGGAGIIAINLKKDQRQGTNGSINSSYGRSFYGGKFTSGISLNHRNKGLNVFGSYTYSERQMQPQLTISRDFFAVSDQGGNPVTRTFTGSSQQHTVMQPHGRSHTAKVGLDYTLSERTVVGVALNGLTNRIPQNGTNFTQLFDAQGGLQETYRSTNTRALKAPNGAVNLNFKHTFPAPDSGGARELTADVDYARYIADRAQNLTTRFESNRPTFILRGDQEGDLTIKSAKADYVQTLSKQLRLEAGAKVSQVYSDNDVVFINNLGRGGLDSVDVGKTNRFRYDENISAAYGTLTFTPQPGLTLTGGLRGEQTSATGRQSVGNEDFDRNYFQLFPSAALKRELSKDHELSVSLSRRIDRPSYNQLNPFRVYIDATTYNSGNPNLRPQTSYNAELTHTFKQKYTTGLSYTNTHLPIIQVVQPAPASEGSQQVVSTSVNLQTQHYYALTLTVPLEPVKDLSIYNNAVLYYSRFEGNLAGTSLNRGRTAFNLSSNTTYKFGKDWTVELNGSYQSREVYGFLDVRPYGEVTAGVQKGLWDRKATLKLNMSDIFFTSPIRATSAYTNYVENFYQRIDSRVLTLSFSYRFGNDKLSPTRRRSGGAEDEKRRAG</sequence>
<evidence type="ECO:0000256" key="3">
    <source>
        <dbReference type="ARBA" id="ARBA00023237"/>
    </source>
</evidence>
<name>A0A212TE02_9BACT</name>
<keyword evidence="3" id="KW-0998">Cell outer membrane</keyword>
<dbReference type="AlphaFoldDB" id="A0A212TE02"/>
<dbReference type="InterPro" id="IPR008969">
    <property type="entry name" value="CarboxyPept-like_regulatory"/>
</dbReference>
<evidence type="ECO:0000259" key="6">
    <source>
        <dbReference type="Pfam" id="PF14905"/>
    </source>
</evidence>
<dbReference type="InterPro" id="IPR041700">
    <property type="entry name" value="OMP_b-brl_3"/>
</dbReference>
<feature type="domain" description="Outer membrane protein beta-barrel" evidence="6">
    <location>
        <begin position="410"/>
        <end position="807"/>
    </location>
</feature>
<comment type="subcellular location">
    <subcellularLocation>
        <location evidence="1">Cell outer membrane</location>
    </subcellularLocation>
</comment>
<evidence type="ECO:0000313" key="7">
    <source>
        <dbReference type="EMBL" id="SNC64090.1"/>
    </source>
</evidence>
<dbReference type="RefSeq" id="WP_088842286.1">
    <property type="nucleotide sequence ID" value="NZ_FYEW01000001.1"/>
</dbReference>
<keyword evidence="4" id="KW-0732">Signal</keyword>
<dbReference type="InterPro" id="IPR036942">
    <property type="entry name" value="Beta-barrel_TonB_sf"/>
</dbReference>
<dbReference type="Gene3D" id="2.60.40.1120">
    <property type="entry name" value="Carboxypeptidase-like, regulatory domain"/>
    <property type="match status" value="1"/>
</dbReference>
<dbReference type="InterPro" id="IPR037066">
    <property type="entry name" value="Plug_dom_sf"/>
</dbReference>
<keyword evidence="8" id="KW-1185">Reference proteome</keyword>
<dbReference type="Gene3D" id="2.40.170.20">
    <property type="entry name" value="TonB-dependent receptor, beta-barrel domain"/>
    <property type="match status" value="1"/>
</dbReference>
<keyword evidence="7" id="KW-0675">Receptor</keyword>
<dbReference type="OrthoDB" id="905812at2"/>
<dbReference type="Pfam" id="PF07715">
    <property type="entry name" value="Plug"/>
    <property type="match status" value="1"/>
</dbReference>
<dbReference type="SUPFAM" id="SSF49464">
    <property type="entry name" value="Carboxypeptidase regulatory domain-like"/>
    <property type="match status" value="1"/>
</dbReference>
<evidence type="ECO:0000256" key="4">
    <source>
        <dbReference type="SAM" id="SignalP"/>
    </source>
</evidence>
<protein>
    <submittedName>
        <fullName evidence="7">Outer membrane receptor proteins, mostly Fe transport</fullName>
    </submittedName>
</protein>
<dbReference type="InterPro" id="IPR012910">
    <property type="entry name" value="Plug_dom"/>
</dbReference>
<dbReference type="PANTHER" id="PTHR40980:SF4">
    <property type="entry name" value="TONB-DEPENDENT RECEPTOR-LIKE BETA-BARREL DOMAIN-CONTAINING PROTEIN"/>
    <property type="match status" value="1"/>
</dbReference>
<organism evidence="7 8">
    <name type="scientific">Hymenobacter gelipurpurascens</name>
    <dbReference type="NCBI Taxonomy" id="89968"/>
    <lineage>
        <taxon>Bacteria</taxon>
        <taxon>Pseudomonadati</taxon>
        <taxon>Bacteroidota</taxon>
        <taxon>Cytophagia</taxon>
        <taxon>Cytophagales</taxon>
        <taxon>Hymenobacteraceae</taxon>
        <taxon>Hymenobacter</taxon>
    </lineage>
</organism>
<keyword evidence="2" id="KW-0472">Membrane</keyword>
<dbReference type="SUPFAM" id="SSF56935">
    <property type="entry name" value="Porins"/>
    <property type="match status" value="1"/>
</dbReference>
<feature type="signal peptide" evidence="4">
    <location>
        <begin position="1"/>
        <end position="27"/>
    </location>
</feature>
<evidence type="ECO:0000313" key="8">
    <source>
        <dbReference type="Proteomes" id="UP000198131"/>
    </source>
</evidence>
<proteinExistence type="predicted"/>
<evidence type="ECO:0000256" key="1">
    <source>
        <dbReference type="ARBA" id="ARBA00004442"/>
    </source>
</evidence>
<evidence type="ECO:0000256" key="2">
    <source>
        <dbReference type="ARBA" id="ARBA00023136"/>
    </source>
</evidence>
<dbReference type="Pfam" id="PF13620">
    <property type="entry name" value="CarboxypepD_reg"/>
    <property type="match status" value="1"/>
</dbReference>
<dbReference type="Proteomes" id="UP000198131">
    <property type="component" value="Unassembled WGS sequence"/>
</dbReference>
<evidence type="ECO:0000259" key="5">
    <source>
        <dbReference type="Pfam" id="PF07715"/>
    </source>
</evidence>
<reference evidence="8" key="1">
    <citation type="submission" date="2017-06" db="EMBL/GenBank/DDBJ databases">
        <authorList>
            <person name="Varghese N."/>
            <person name="Submissions S."/>
        </authorList>
    </citation>
    <scope>NUCLEOTIDE SEQUENCE [LARGE SCALE GENOMIC DNA]</scope>
    <source>
        <strain evidence="8">DSM 11116</strain>
    </source>
</reference>
<dbReference type="Pfam" id="PF14905">
    <property type="entry name" value="OMP_b-brl_3"/>
    <property type="match status" value="1"/>
</dbReference>
<gene>
    <name evidence="7" type="ORF">SAMN06265337_1010</name>
</gene>
<feature type="chain" id="PRO_5012171382" evidence="4">
    <location>
        <begin position="28"/>
        <end position="832"/>
    </location>
</feature>
<dbReference type="EMBL" id="FYEW01000001">
    <property type="protein sequence ID" value="SNC64090.1"/>
    <property type="molecule type" value="Genomic_DNA"/>
</dbReference>
<accession>A0A212TE02</accession>
<feature type="domain" description="TonB-dependent receptor plug" evidence="5">
    <location>
        <begin position="153"/>
        <end position="231"/>
    </location>
</feature>